<keyword evidence="4 7" id="KW-0732">Signal</keyword>
<reference evidence="9" key="1">
    <citation type="journal article" date="2014" name="Int. J. Syst. Evol. Microbiol.">
        <title>Complete genome sequence of Corynebacterium casei LMG S-19264T (=DSM 44701T), isolated from a smear-ripened cheese.</title>
        <authorList>
            <consortium name="US DOE Joint Genome Institute (JGI-PGF)"/>
            <person name="Walter F."/>
            <person name="Albersmeier A."/>
            <person name="Kalinowski J."/>
            <person name="Ruckert C."/>
        </authorList>
    </citation>
    <scope>NUCLEOTIDE SEQUENCE</scope>
    <source>
        <strain evidence="9">CGMCC 1.15448</strain>
    </source>
</reference>
<name>A0A8J2UCW7_9BACT</name>
<dbReference type="Gene3D" id="2.60.40.1180">
    <property type="entry name" value="Golgi alpha-mannosidase II"/>
    <property type="match status" value="1"/>
</dbReference>
<comment type="caution">
    <text evidence="9">The sequence shown here is derived from an EMBL/GenBank/DDBJ whole genome shotgun (WGS) entry which is preliminary data.</text>
</comment>
<dbReference type="GO" id="GO:0046373">
    <property type="term" value="P:L-arabinose metabolic process"/>
    <property type="evidence" value="ECO:0007669"/>
    <property type="project" value="InterPro"/>
</dbReference>
<evidence type="ECO:0000256" key="7">
    <source>
        <dbReference type="SAM" id="SignalP"/>
    </source>
</evidence>
<comment type="catalytic activity">
    <reaction evidence="1">
        <text>Hydrolysis of terminal non-reducing alpha-L-arabinofuranoside residues in alpha-L-arabinosides.</text>
        <dbReference type="EC" id="3.2.1.55"/>
    </reaction>
</comment>
<sequence length="668" mass="73044">MLRCLSFPITITAFLCFSLRLPAQSPARLTLHLDQPGAAVSPGLYGLMTEEINFSYEGGLYGELIRNRSFKDSAKTAAFWSLLPGGSTSAKATMSLDKEKPVGPALPVSLRVDVTEAGDGVGIANEGYWGMAVRPNTTYKGSLFARGSGGSGQPLSVSLQSKDGKTVFASAEVAAPGTEWAPVHFSLVTGAGVQPTADARFVIRARAAGSYWFSLVSLFPPTYKDRLNGNRPDIMQLLADMKPAFLRLPGGNYLEGNTFSQRWDWKKTIGPVEQRPGHLSPWHYRSTDGMGLLEFLGWCEDLHMEPVLAVFAGYVLNRDYIEAGPFLQPFVDDAVDEIEYVTGDVHTKWGARRAADGHPDPFPLHYIEIGNEDGFDASGSYEGRYAQFYDAIKAKYPQLHIISTVGGKDGLGGRFPAPAGRTEIVDEHYYRNAWQMEENAGQYDHYDRSGPKVFVGEWATREGDPTTNFNAALGDAAWMTGMERNSDLVIMSCYAPLFVNVNPGGMQWRSDLIGYNALTSFGSPSYYAQQLFSTHLGDSIVRLSWENIPTQTQQLTAKDSAAGVQPKKIDALFFSATRDTKKGVIHLKVVNTQGVDQNMMIDVAGAGKVATAGVAWTLNADSPTETNTISEPTKIVPVKYGVRGLGKSFRWTFPAYSIMVMDIPFTAR</sequence>
<dbReference type="Pfam" id="PF06964">
    <property type="entry name" value="Alpha-L-AF_C"/>
    <property type="match status" value="1"/>
</dbReference>
<dbReference type="PANTHER" id="PTHR31776:SF0">
    <property type="entry name" value="ALPHA-L-ARABINOFURANOSIDASE 1"/>
    <property type="match status" value="1"/>
</dbReference>
<evidence type="ECO:0000256" key="4">
    <source>
        <dbReference type="ARBA" id="ARBA00022729"/>
    </source>
</evidence>
<dbReference type="EMBL" id="BMJC01000002">
    <property type="protein sequence ID" value="GGA98280.1"/>
    <property type="molecule type" value="Genomic_DNA"/>
</dbReference>
<protein>
    <recommendedName>
        <fullName evidence="3">non-reducing end alpha-L-arabinofuranosidase</fullName>
        <ecNumber evidence="3">3.2.1.55</ecNumber>
    </recommendedName>
</protein>
<reference evidence="9" key="2">
    <citation type="submission" date="2020-09" db="EMBL/GenBank/DDBJ databases">
        <authorList>
            <person name="Sun Q."/>
            <person name="Zhou Y."/>
        </authorList>
    </citation>
    <scope>NUCLEOTIDE SEQUENCE</scope>
    <source>
        <strain evidence="9">CGMCC 1.15448</strain>
    </source>
</reference>
<dbReference type="InterPro" id="IPR055235">
    <property type="entry name" value="ASD1_cat"/>
</dbReference>
<feature type="chain" id="PRO_5035240417" description="non-reducing end alpha-L-arabinofuranosidase" evidence="7">
    <location>
        <begin position="24"/>
        <end position="668"/>
    </location>
</feature>
<dbReference type="SMART" id="SM00813">
    <property type="entry name" value="Alpha-L-AF_C"/>
    <property type="match status" value="1"/>
</dbReference>
<proteinExistence type="inferred from homology"/>
<dbReference type="InterPro" id="IPR017853">
    <property type="entry name" value="GH"/>
</dbReference>
<organism evidence="9 10">
    <name type="scientific">Puia dinghuensis</name>
    <dbReference type="NCBI Taxonomy" id="1792502"/>
    <lineage>
        <taxon>Bacteria</taxon>
        <taxon>Pseudomonadati</taxon>
        <taxon>Bacteroidota</taxon>
        <taxon>Chitinophagia</taxon>
        <taxon>Chitinophagales</taxon>
        <taxon>Chitinophagaceae</taxon>
        <taxon>Puia</taxon>
    </lineage>
</organism>
<evidence type="ECO:0000256" key="6">
    <source>
        <dbReference type="ARBA" id="ARBA00023180"/>
    </source>
</evidence>
<feature type="domain" description="Alpha-L-arabinofuranosidase C-terminal" evidence="8">
    <location>
        <begin position="456"/>
        <end position="657"/>
    </location>
</feature>
<gene>
    <name evidence="9" type="ORF">GCM10011511_21990</name>
</gene>
<evidence type="ECO:0000256" key="1">
    <source>
        <dbReference type="ARBA" id="ARBA00001462"/>
    </source>
</evidence>
<dbReference type="PANTHER" id="PTHR31776">
    <property type="entry name" value="ALPHA-L-ARABINOFURANOSIDASE 1"/>
    <property type="match status" value="1"/>
</dbReference>
<accession>A0A8J2UCW7</accession>
<feature type="signal peptide" evidence="7">
    <location>
        <begin position="1"/>
        <end position="23"/>
    </location>
</feature>
<evidence type="ECO:0000313" key="9">
    <source>
        <dbReference type="EMBL" id="GGA98280.1"/>
    </source>
</evidence>
<dbReference type="InterPro" id="IPR013780">
    <property type="entry name" value="Glyco_hydro_b"/>
</dbReference>
<dbReference type="EC" id="3.2.1.55" evidence="3"/>
<dbReference type="SUPFAM" id="SSF51445">
    <property type="entry name" value="(Trans)glycosidases"/>
    <property type="match status" value="1"/>
</dbReference>
<keyword evidence="5" id="KW-0378">Hydrolase</keyword>
<dbReference type="InterPro" id="IPR010720">
    <property type="entry name" value="Alpha-L-AF_C"/>
</dbReference>
<dbReference type="SUPFAM" id="SSF49785">
    <property type="entry name" value="Galactose-binding domain-like"/>
    <property type="match status" value="1"/>
</dbReference>
<keyword evidence="10" id="KW-1185">Reference proteome</keyword>
<dbReference type="InterPro" id="IPR051563">
    <property type="entry name" value="Glycosyl_Hydrolase_51"/>
</dbReference>
<dbReference type="Gene3D" id="3.20.20.80">
    <property type="entry name" value="Glycosidases"/>
    <property type="match status" value="1"/>
</dbReference>
<dbReference type="Proteomes" id="UP000607559">
    <property type="component" value="Unassembled WGS sequence"/>
</dbReference>
<comment type="similarity">
    <text evidence="2">Belongs to the glycosyl hydrolase 51 family.</text>
</comment>
<dbReference type="Pfam" id="PF22848">
    <property type="entry name" value="ASD1_dom"/>
    <property type="match status" value="1"/>
</dbReference>
<keyword evidence="6" id="KW-0325">Glycoprotein</keyword>
<dbReference type="SUPFAM" id="SSF51011">
    <property type="entry name" value="Glycosyl hydrolase domain"/>
    <property type="match status" value="1"/>
</dbReference>
<dbReference type="AlphaFoldDB" id="A0A8J2UCW7"/>
<evidence type="ECO:0000259" key="8">
    <source>
        <dbReference type="SMART" id="SM00813"/>
    </source>
</evidence>
<evidence type="ECO:0000256" key="3">
    <source>
        <dbReference type="ARBA" id="ARBA00012670"/>
    </source>
</evidence>
<dbReference type="InterPro" id="IPR008979">
    <property type="entry name" value="Galactose-bd-like_sf"/>
</dbReference>
<dbReference type="GO" id="GO:0046556">
    <property type="term" value="F:alpha-L-arabinofuranosidase activity"/>
    <property type="evidence" value="ECO:0007669"/>
    <property type="project" value="UniProtKB-EC"/>
</dbReference>
<evidence type="ECO:0000256" key="2">
    <source>
        <dbReference type="ARBA" id="ARBA00007186"/>
    </source>
</evidence>
<dbReference type="RefSeq" id="WP_188931441.1">
    <property type="nucleotide sequence ID" value="NZ_BMJC01000002.1"/>
</dbReference>
<dbReference type="Gene3D" id="2.60.120.260">
    <property type="entry name" value="Galactose-binding domain-like"/>
    <property type="match status" value="1"/>
</dbReference>
<evidence type="ECO:0000256" key="5">
    <source>
        <dbReference type="ARBA" id="ARBA00022801"/>
    </source>
</evidence>
<evidence type="ECO:0000313" key="10">
    <source>
        <dbReference type="Proteomes" id="UP000607559"/>
    </source>
</evidence>